<keyword evidence="2" id="KW-1185">Reference proteome</keyword>
<name>A0A1H3P2A9_9PROT</name>
<reference evidence="1 2" key="1">
    <citation type="submission" date="2016-10" db="EMBL/GenBank/DDBJ databases">
        <authorList>
            <person name="de Groot N.N."/>
        </authorList>
    </citation>
    <scope>NUCLEOTIDE SEQUENCE [LARGE SCALE GENOMIC DNA]</scope>
    <source>
        <strain evidence="1 2">Nm1</strain>
    </source>
</reference>
<evidence type="ECO:0000313" key="2">
    <source>
        <dbReference type="Proteomes" id="UP000198640"/>
    </source>
</evidence>
<organism evidence="1 2">
    <name type="scientific">Nitrosomonas halophila</name>
    <dbReference type="NCBI Taxonomy" id="44576"/>
    <lineage>
        <taxon>Bacteria</taxon>
        <taxon>Pseudomonadati</taxon>
        <taxon>Pseudomonadota</taxon>
        <taxon>Betaproteobacteria</taxon>
        <taxon>Nitrosomonadales</taxon>
        <taxon>Nitrosomonadaceae</taxon>
        <taxon>Nitrosomonas</taxon>
    </lineage>
</organism>
<dbReference type="Proteomes" id="UP000198640">
    <property type="component" value="Unassembled WGS sequence"/>
</dbReference>
<dbReference type="RefSeq" id="WP_090415735.1">
    <property type="nucleotide sequence ID" value="NZ_FNOY01000086.1"/>
</dbReference>
<sequence>MTIIVEVKNEILGDSEFWRGDESRIAEIRNIPARMTAEQVVADGKPRVSGMWHVRQELPPNALHEGRSCSGARRA</sequence>
<dbReference type="EMBL" id="FNOY01000086">
    <property type="protein sequence ID" value="SDY95252.1"/>
    <property type="molecule type" value="Genomic_DNA"/>
</dbReference>
<dbReference type="STRING" id="44576.SAMN05421881_108612"/>
<accession>A0A1H3P2A9</accession>
<protein>
    <submittedName>
        <fullName evidence="1">Uncharacterized protein</fullName>
    </submittedName>
</protein>
<proteinExistence type="predicted"/>
<dbReference type="OrthoDB" id="9956887at2"/>
<gene>
    <name evidence="1" type="ORF">SAMN05421881_108612</name>
</gene>
<evidence type="ECO:0000313" key="1">
    <source>
        <dbReference type="EMBL" id="SDY95252.1"/>
    </source>
</evidence>
<dbReference type="AlphaFoldDB" id="A0A1H3P2A9"/>